<sequence>MPFDVNWVVDKYREDHESDQHWSWRKAFMERWKYFYPEDRLVCLARVFTNIGFLGCKYPLEVMQEVSGLSKEVTQNYQRQLQNVRKTFESDEVVNMSGIPFYKTILPVQAKLYPNMTLMPRLLGR</sequence>
<dbReference type="Pfam" id="PF11952">
    <property type="entry name" value="XTBD"/>
    <property type="match status" value="1"/>
</dbReference>
<dbReference type="PANTHER" id="PTHR48430">
    <property type="entry name" value="PARTNER OF XRN-2 PROTEIN 1"/>
    <property type="match status" value="1"/>
</dbReference>
<dbReference type="InterPro" id="IPR021859">
    <property type="entry name" value="XTBD"/>
</dbReference>
<organism evidence="2 3">
    <name type="scientific">Leptidea sinapis</name>
    <dbReference type="NCBI Taxonomy" id="189913"/>
    <lineage>
        <taxon>Eukaryota</taxon>
        <taxon>Metazoa</taxon>
        <taxon>Ecdysozoa</taxon>
        <taxon>Arthropoda</taxon>
        <taxon>Hexapoda</taxon>
        <taxon>Insecta</taxon>
        <taxon>Pterygota</taxon>
        <taxon>Neoptera</taxon>
        <taxon>Endopterygota</taxon>
        <taxon>Lepidoptera</taxon>
        <taxon>Glossata</taxon>
        <taxon>Ditrysia</taxon>
        <taxon>Papilionoidea</taxon>
        <taxon>Pieridae</taxon>
        <taxon>Dismorphiinae</taxon>
        <taxon>Leptidea</taxon>
    </lineage>
</organism>
<accession>A0A5E4Q9S9</accession>
<gene>
    <name evidence="2" type="ORF">LSINAPIS_LOCUS6821</name>
</gene>
<dbReference type="PANTHER" id="PTHR48430:SF1">
    <property type="entry name" value="PARTNER OF XRN-2 PROTEIN 1"/>
    <property type="match status" value="1"/>
</dbReference>
<evidence type="ECO:0000259" key="1">
    <source>
        <dbReference type="PROSITE" id="PS51827"/>
    </source>
</evidence>
<evidence type="ECO:0000313" key="3">
    <source>
        <dbReference type="Proteomes" id="UP000324832"/>
    </source>
</evidence>
<proteinExistence type="predicted"/>
<dbReference type="EMBL" id="FZQP02002203">
    <property type="protein sequence ID" value="VVC95003.1"/>
    <property type="molecule type" value="Genomic_DNA"/>
</dbReference>
<dbReference type="Proteomes" id="UP000324832">
    <property type="component" value="Unassembled WGS sequence"/>
</dbReference>
<dbReference type="AlphaFoldDB" id="A0A5E4Q9S9"/>
<reference evidence="2 3" key="1">
    <citation type="submission" date="2017-07" db="EMBL/GenBank/DDBJ databases">
        <authorList>
            <person name="Talla V."/>
            <person name="Backstrom N."/>
        </authorList>
    </citation>
    <scope>NUCLEOTIDE SEQUENCE [LARGE SCALE GENOMIC DNA]</scope>
</reference>
<keyword evidence="3" id="KW-1185">Reference proteome</keyword>
<feature type="domain" description="XRN2-binding (XTBD)" evidence="1">
    <location>
        <begin position="9"/>
        <end position="92"/>
    </location>
</feature>
<protein>
    <recommendedName>
        <fullName evidence="1">XRN2-binding (XTBD) domain-containing protein</fullName>
    </recommendedName>
</protein>
<name>A0A5E4Q9S9_9NEOP</name>
<evidence type="ECO:0000313" key="2">
    <source>
        <dbReference type="EMBL" id="VVC95003.1"/>
    </source>
</evidence>
<dbReference type="PROSITE" id="PS51827">
    <property type="entry name" value="XTBD"/>
    <property type="match status" value="1"/>
</dbReference>